<evidence type="ECO:0000256" key="10">
    <source>
        <dbReference type="ARBA" id="ARBA00023136"/>
    </source>
</evidence>
<keyword evidence="2" id="KW-1003">Cell membrane</keyword>
<evidence type="ECO:0000256" key="1">
    <source>
        <dbReference type="ARBA" id="ARBA00001947"/>
    </source>
</evidence>
<keyword evidence="3 13" id="KW-0645">Protease</keyword>
<evidence type="ECO:0000313" key="13">
    <source>
        <dbReference type="EMBL" id="MCP2310633.1"/>
    </source>
</evidence>
<evidence type="ECO:0000259" key="12">
    <source>
        <dbReference type="Pfam" id="PF01435"/>
    </source>
</evidence>
<keyword evidence="4" id="KW-0812">Transmembrane</keyword>
<dbReference type="GO" id="GO:0008233">
    <property type="term" value="F:peptidase activity"/>
    <property type="evidence" value="ECO:0007669"/>
    <property type="project" value="UniProtKB-KW"/>
</dbReference>
<evidence type="ECO:0000256" key="3">
    <source>
        <dbReference type="ARBA" id="ARBA00022670"/>
    </source>
</evidence>
<feature type="compositionally biased region" description="Basic residues" evidence="11">
    <location>
        <begin position="89"/>
        <end position="99"/>
    </location>
</feature>
<keyword evidence="6" id="KW-0378">Hydrolase</keyword>
<proteinExistence type="predicted"/>
<accession>A0ABT1J0G9</accession>
<evidence type="ECO:0000256" key="6">
    <source>
        <dbReference type="ARBA" id="ARBA00022801"/>
    </source>
</evidence>
<keyword evidence="5" id="KW-0479">Metal-binding</keyword>
<comment type="cofactor">
    <cofactor evidence="1">
        <name>Zn(2+)</name>
        <dbReference type="ChEBI" id="CHEBI:29105"/>
    </cofactor>
</comment>
<name>A0ABT1J0G9_9ACTN</name>
<feature type="domain" description="Peptidase M48" evidence="12">
    <location>
        <begin position="217"/>
        <end position="443"/>
    </location>
</feature>
<sequence>MTSTADPASPAPTCAPTAPTAPSAGPQPPAPRPPTPQPPTPQPATPPATSRCPDCDAPIVADPRFRAWCPACEWNLTDPQRTPEARSAGARRRAARRARRTESRERAVRVRTEHVYAMAVEGKPSHRDASWLGAVVLAGLVHLTTAAVLVGSVAGLLSGSWPLRAIGVIGLVVSVLLRPRLGRLHLKHTAALTRTESPALYALADRVADAVGARPVDTIQLDESFNAGFGRAGLRRRSRLVLGLPLWYGLTDRQRVALLAHEFGHDVNHDQRRGIWLRSALVALEEWCELTRPHAADRLHRHMVGVEAIARILLRTVNLIAYALLTALDVLTTRTGQLAEYRADLIAARVASPADASALLEVLLLDRTVATVAGRRRAIPPARHGRGNGRHPIPTGTFWDELAEQLASVPQGECERLLRLSERQQGSVDLSHPPTHLRIRLLAGRPAGEPAVRVDTAQRAAIDAELAPHRERIARSMGVG</sequence>
<comment type="caution">
    <text evidence="13">The sequence shown here is derived from an EMBL/GenBank/DDBJ whole genome shotgun (WGS) entry which is preliminary data.</text>
</comment>
<dbReference type="RefSeq" id="WP_253798771.1">
    <property type="nucleotide sequence ID" value="NZ_BAAAUB010000082.1"/>
</dbReference>
<dbReference type="GO" id="GO:0006508">
    <property type="term" value="P:proteolysis"/>
    <property type="evidence" value="ECO:0007669"/>
    <property type="project" value="UniProtKB-KW"/>
</dbReference>
<feature type="region of interest" description="Disordered" evidence="11">
    <location>
        <begin position="76"/>
        <end position="106"/>
    </location>
</feature>
<keyword evidence="8" id="KW-1133">Transmembrane helix</keyword>
<evidence type="ECO:0000256" key="11">
    <source>
        <dbReference type="SAM" id="MobiDB-lite"/>
    </source>
</evidence>
<gene>
    <name evidence="13" type="ORF">FHR36_003766</name>
</gene>
<dbReference type="EMBL" id="JAMZDX010000003">
    <property type="protein sequence ID" value="MCP2310633.1"/>
    <property type="molecule type" value="Genomic_DNA"/>
</dbReference>
<dbReference type="CDD" id="cd07328">
    <property type="entry name" value="M48_Ste24p_like"/>
    <property type="match status" value="1"/>
</dbReference>
<dbReference type="InterPro" id="IPR050083">
    <property type="entry name" value="HtpX_protease"/>
</dbReference>
<feature type="compositionally biased region" description="Low complexity" evidence="11">
    <location>
        <begin position="1"/>
        <end position="24"/>
    </location>
</feature>
<evidence type="ECO:0000313" key="14">
    <source>
        <dbReference type="Proteomes" id="UP001206483"/>
    </source>
</evidence>
<feature type="compositionally biased region" description="Pro residues" evidence="11">
    <location>
        <begin position="25"/>
        <end position="46"/>
    </location>
</feature>
<evidence type="ECO:0000256" key="5">
    <source>
        <dbReference type="ARBA" id="ARBA00022723"/>
    </source>
</evidence>
<evidence type="ECO:0000256" key="8">
    <source>
        <dbReference type="ARBA" id="ARBA00022989"/>
    </source>
</evidence>
<dbReference type="PANTHER" id="PTHR43221:SF2">
    <property type="entry name" value="PROTEASE HTPX HOMOLOG"/>
    <property type="match status" value="1"/>
</dbReference>
<protein>
    <submittedName>
        <fullName evidence="13">Zn-dependent protease with chaperone function</fullName>
    </submittedName>
</protein>
<keyword evidence="10" id="KW-0472">Membrane</keyword>
<organism evidence="13 14">
    <name type="scientific">Kitasatospora paracochleata</name>
    <dbReference type="NCBI Taxonomy" id="58354"/>
    <lineage>
        <taxon>Bacteria</taxon>
        <taxon>Bacillati</taxon>
        <taxon>Actinomycetota</taxon>
        <taxon>Actinomycetes</taxon>
        <taxon>Kitasatosporales</taxon>
        <taxon>Streptomycetaceae</taxon>
        <taxon>Kitasatospora</taxon>
    </lineage>
</organism>
<keyword evidence="9" id="KW-0482">Metalloprotease</keyword>
<dbReference type="Pfam" id="PF01435">
    <property type="entry name" value="Peptidase_M48"/>
    <property type="match status" value="1"/>
</dbReference>
<dbReference type="PANTHER" id="PTHR43221">
    <property type="entry name" value="PROTEASE HTPX"/>
    <property type="match status" value="1"/>
</dbReference>
<keyword evidence="7" id="KW-0862">Zinc</keyword>
<dbReference type="Proteomes" id="UP001206483">
    <property type="component" value="Unassembled WGS sequence"/>
</dbReference>
<evidence type="ECO:0000256" key="4">
    <source>
        <dbReference type="ARBA" id="ARBA00022692"/>
    </source>
</evidence>
<feature type="region of interest" description="Disordered" evidence="11">
    <location>
        <begin position="1"/>
        <end position="52"/>
    </location>
</feature>
<reference evidence="13 14" key="1">
    <citation type="submission" date="2022-06" db="EMBL/GenBank/DDBJ databases">
        <title>Sequencing the genomes of 1000 actinobacteria strains.</title>
        <authorList>
            <person name="Klenk H.-P."/>
        </authorList>
    </citation>
    <scope>NUCLEOTIDE SEQUENCE [LARGE SCALE GENOMIC DNA]</scope>
    <source>
        <strain evidence="13 14">DSM 41656</strain>
    </source>
</reference>
<dbReference type="InterPro" id="IPR001915">
    <property type="entry name" value="Peptidase_M48"/>
</dbReference>
<dbReference type="Gene3D" id="3.30.2010.10">
    <property type="entry name" value="Metalloproteases ('zincins'), catalytic domain"/>
    <property type="match status" value="1"/>
</dbReference>
<keyword evidence="14" id="KW-1185">Reference proteome</keyword>
<evidence type="ECO:0000256" key="2">
    <source>
        <dbReference type="ARBA" id="ARBA00022475"/>
    </source>
</evidence>
<evidence type="ECO:0000256" key="7">
    <source>
        <dbReference type="ARBA" id="ARBA00022833"/>
    </source>
</evidence>
<evidence type="ECO:0000256" key="9">
    <source>
        <dbReference type="ARBA" id="ARBA00023049"/>
    </source>
</evidence>